<comment type="caution">
    <text evidence="2">The sequence shown here is derived from an EMBL/GenBank/DDBJ whole genome shotgun (WGS) entry which is preliminary data.</text>
</comment>
<feature type="region of interest" description="Disordered" evidence="1">
    <location>
        <begin position="111"/>
        <end position="138"/>
    </location>
</feature>
<evidence type="ECO:0000313" key="2">
    <source>
        <dbReference type="EMBL" id="TCD61557.1"/>
    </source>
</evidence>
<evidence type="ECO:0000313" key="3">
    <source>
        <dbReference type="Proteomes" id="UP000292702"/>
    </source>
</evidence>
<keyword evidence="3" id="KW-1185">Reference proteome</keyword>
<evidence type="ECO:0000256" key="1">
    <source>
        <dbReference type="SAM" id="MobiDB-lite"/>
    </source>
</evidence>
<accession>A0A4V2MV94</accession>
<sequence length="542" mass="61361">MAGTQDNKTAPTDTITWKFWNAAVPKYSSPPRGLGHPEPRGGPTAQWAAANVPHILDDGLLEKEPQSYTAMPIFKEFEKRLQTKISEERKLRDSVRTLEKEILLNSMNLQMNSPGSNQSSGHELQLQAATALDSQSTKTPEEELMAALEKLEKINRVFRGTEDLLTLTPRSESDVSTAVYEVFVRPCLEAAKFFEWFDRPEAKIPIQQLGEDDPAWLRTTQSALDGYNFSRGGAASAPALLQLDTFTEAYATEPEKEDTSKKVPPGLDAQGAPIPHVKLPKRAAGVRVDRMVAFRTTPDTSHSDIQLLAAWQERLPDAHDEARRVTRGDDYAGKRREELVRAQEEKLVRKYLGVSDYRIPYYAWQSSISTEDLLHKTIILVELKAYEHLRLLEKFAKTGQGIAGKIEISTTHLAPGDGTGGQGRGSGPKSATRTVLKGIESILHQALRYSTTYGARYVYLCDYEHHIVLDTRKYVAQWSKDKQPKEKFRIPWYQATRDDARKLLGWLLWMEGSRAYIRFYHQYRQELLMARSWKARQGSANQ</sequence>
<proteinExistence type="predicted"/>
<feature type="compositionally biased region" description="Polar residues" evidence="1">
    <location>
        <begin position="111"/>
        <end position="122"/>
    </location>
</feature>
<organism evidence="2 3">
    <name type="scientific">Steccherinum ochraceum</name>
    <dbReference type="NCBI Taxonomy" id="92696"/>
    <lineage>
        <taxon>Eukaryota</taxon>
        <taxon>Fungi</taxon>
        <taxon>Dikarya</taxon>
        <taxon>Basidiomycota</taxon>
        <taxon>Agaricomycotina</taxon>
        <taxon>Agaricomycetes</taxon>
        <taxon>Polyporales</taxon>
        <taxon>Steccherinaceae</taxon>
        <taxon>Steccherinum</taxon>
    </lineage>
</organism>
<name>A0A4V2MV94_9APHY</name>
<dbReference type="Proteomes" id="UP000292702">
    <property type="component" value="Unassembled WGS sequence"/>
</dbReference>
<dbReference type="AlphaFoldDB" id="A0A4V2MV94"/>
<feature type="region of interest" description="Disordered" evidence="1">
    <location>
        <begin position="252"/>
        <end position="274"/>
    </location>
</feature>
<reference evidence="2 3" key="1">
    <citation type="submission" date="2018-11" db="EMBL/GenBank/DDBJ databases">
        <title>Genome assembly of Steccherinum ochraceum LE-BIN_3174, the white-rot fungus of the Steccherinaceae family (The Residual Polyporoid clade, Polyporales, Basidiomycota).</title>
        <authorList>
            <person name="Fedorova T.V."/>
            <person name="Glazunova O.A."/>
            <person name="Landesman E.O."/>
            <person name="Moiseenko K.V."/>
            <person name="Psurtseva N.V."/>
            <person name="Savinova O.S."/>
            <person name="Shakhova N.V."/>
            <person name="Tyazhelova T.V."/>
            <person name="Vasina D.V."/>
        </authorList>
    </citation>
    <scope>NUCLEOTIDE SEQUENCE [LARGE SCALE GENOMIC DNA]</scope>
    <source>
        <strain evidence="2 3">LE-BIN_3174</strain>
    </source>
</reference>
<protein>
    <submittedName>
        <fullName evidence="2">Uncharacterized protein</fullName>
    </submittedName>
</protein>
<dbReference type="EMBL" id="RWJN01000452">
    <property type="protein sequence ID" value="TCD61557.1"/>
    <property type="molecule type" value="Genomic_DNA"/>
</dbReference>
<gene>
    <name evidence="2" type="ORF">EIP91_008248</name>
</gene>